<proteinExistence type="predicted"/>
<dbReference type="RefSeq" id="WP_088257399.1">
    <property type="nucleotide sequence ID" value="NZ_NIDE01000014.1"/>
</dbReference>
<dbReference type="OrthoDB" id="1093345at2"/>
<keyword evidence="4" id="KW-1185">Reference proteome</keyword>
<evidence type="ECO:0000256" key="2">
    <source>
        <dbReference type="SAM" id="SignalP"/>
    </source>
</evidence>
<feature type="chain" id="PRO_5012217552" evidence="2">
    <location>
        <begin position="30"/>
        <end position="397"/>
    </location>
</feature>
<protein>
    <submittedName>
        <fullName evidence="3">Uncharacterized protein</fullName>
    </submittedName>
</protein>
<organism evidence="3 4">
    <name type="scientific">Fimbriiglobus ruber</name>
    <dbReference type="NCBI Taxonomy" id="1908690"/>
    <lineage>
        <taxon>Bacteria</taxon>
        <taxon>Pseudomonadati</taxon>
        <taxon>Planctomycetota</taxon>
        <taxon>Planctomycetia</taxon>
        <taxon>Gemmatales</taxon>
        <taxon>Gemmataceae</taxon>
        <taxon>Fimbriiglobus</taxon>
    </lineage>
</organism>
<comment type="caution">
    <text evidence="3">The sequence shown here is derived from an EMBL/GenBank/DDBJ whole genome shotgun (WGS) entry which is preliminary data.</text>
</comment>
<dbReference type="EMBL" id="NIDE01000014">
    <property type="protein sequence ID" value="OWK37489.1"/>
    <property type="molecule type" value="Genomic_DNA"/>
</dbReference>
<reference evidence="4" key="1">
    <citation type="submission" date="2017-06" db="EMBL/GenBank/DDBJ databases">
        <title>Genome analysis of Fimbriiglobus ruber SP5, the first member of the order Planctomycetales with confirmed chitinolytic capability.</title>
        <authorList>
            <person name="Ravin N.V."/>
            <person name="Rakitin A.L."/>
            <person name="Ivanova A.A."/>
            <person name="Beletsky A.V."/>
            <person name="Kulichevskaya I.S."/>
            <person name="Mardanov A.V."/>
            <person name="Dedysh S.N."/>
        </authorList>
    </citation>
    <scope>NUCLEOTIDE SEQUENCE [LARGE SCALE GENOMIC DNA]</scope>
    <source>
        <strain evidence="4">SP5</strain>
    </source>
</reference>
<keyword evidence="2" id="KW-0732">Signal</keyword>
<evidence type="ECO:0000313" key="4">
    <source>
        <dbReference type="Proteomes" id="UP000214646"/>
    </source>
</evidence>
<evidence type="ECO:0000313" key="3">
    <source>
        <dbReference type="EMBL" id="OWK37489.1"/>
    </source>
</evidence>
<dbReference type="AlphaFoldDB" id="A0A225DJW8"/>
<dbReference type="Proteomes" id="UP000214646">
    <property type="component" value="Unassembled WGS sequence"/>
</dbReference>
<gene>
    <name evidence="3" type="ORF">FRUB_06609</name>
</gene>
<feature type="signal peptide" evidence="2">
    <location>
        <begin position="1"/>
        <end position="29"/>
    </location>
</feature>
<name>A0A225DJW8_9BACT</name>
<sequence length="397" mass="43894">MNGTRVFGLAACGLAVVAASVVSAQQAVAPPPRQVTGEVSLLVVENLQTTGWGVDRQRILRVKFKNGIMQPSEVGWEGPWDIYLGLGAQFVQNRYVVTTEMSVIDVVAGKSINPRSGKLIAVDGDEIAYRVDTAYRDVQAGVYTFNLKTHTNRKVGGHGEGKYGLPGKRSPRGTKSVANDWDEIDAGVPKPYATSGELMLYRVGEPRRSLGKSFSVQSEAAGQTFSALSLLPILWLGDSHFLTQAKNGELITVSLDGTRTPVVKIPWDNKQRFNWPNLEREPGGRLIYSGYGGPAVVIDVKNRKWEKRKWADLGHGFDMSEIKDKDGFLLRHNGREIGRVWSSPWHTKTTDGYVALEAWRDDFFVGGSQEQRVWSAATGRWSTLQMKSPECIIGWTK</sequence>
<evidence type="ECO:0000256" key="1">
    <source>
        <dbReference type="SAM" id="MobiDB-lite"/>
    </source>
</evidence>
<feature type="region of interest" description="Disordered" evidence="1">
    <location>
        <begin position="156"/>
        <end position="177"/>
    </location>
</feature>
<accession>A0A225DJW8</accession>